<comment type="similarity">
    <text evidence="1">Belongs to the initiator RepB protein family.</text>
</comment>
<accession>A0A327WF00</accession>
<dbReference type="Gene3D" id="1.10.10.10">
    <property type="entry name" value="Winged helix-like DNA-binding domain superfamily/Winged helix DNA-binding domain"/>
    <property type="match status" value="2"/>
</dbReference>
<dbReference type="GO" id="GO:0006270">
    <property type="term" value="P:DNA replication initiation"/>
    <property type="evidence" value="ECO:0007669"/>
    <property type="project" value="InterPro"/>
</dbReference>
<keyword evidence="5" id="KW-1185">Reference proteome</keyword>
<dbReference type="EMBL" id="QLMC01000028">
    <property type="protein sequence ID" value="RAJ89180.1"/>
    <property type="molecule type" value="Genomic_DNA"/>
</dbReference>
<evidence type="ECO:0000259" key="3">
    <source>
        <dbReference type="Pfam" id="PF01051"/>
    </source>
</evidence>
<dbReference type="InterPro" id="IPR000525">
    <property type="entry name" value="Initiator_Rep_WH1"/>
</dbReference>
<comment type="caution">
    <text evidence="4">The sequence shown here is derived from an EMBL/GenBank/DDBJ whole genome shotgun (WGS) entry which is preliminary data.</text>
</comment>
<sequence length="301" mass="35829">MDVDENILNRDMDIIIPESQLKRVDRNDNFYRDYRKGVKRLREKVFSINLPDGWIETSFVLRGQYRTSVGLELTISRDVLGFLYDLSKGFTELDFAVAITLHSKYAQRFYEWCCRWRDIGKFSMTPDELREKLELTQETKWLKQFVLDVAVRSIKELYDEGTSDLYFEYTEDRKGRGRGGRVQKWHFVVRTRERKPVRDAQNDDVIFLMGVLKQVYSDQKAHYDRTMNFIMEQERPQIKAISDRIRVLIDKQSTNRKINLGGYIRHLLREDYGFEEPTEQPPVSVNDNPRRLSDIMKNGRS</sequence>
<dbReference type="GO" id="GO:0003887">
    <property type="term" value="F:DNA-directed DNA polymerase activity"/>
    <property type="evidence" value="ECO:0007669"/>
    <property type="project" value="InterPro"/>
</dbReference>
<dbReference type="Pfam" id="PF01051">
    <property type="entry name" value="Rep3_N"/>
    <property type="match status" value="1"/>
</dbReference>
<evidence type="ECO:0000256" key="1">
    <source>
        <dbReference type="ARBA" id="ARBA00038283"/>
    </source>
</evidence>
<organism evidence="4 5">
    <name type="scientific">Larkinella arboricola</name>
    <dbReference type="NCBI Taxonomy" id="643671"/>
    <lineage>
        <taxon>Bacteria</taxon>
        <taxon>Pseudomonadati</taxon>
        <taxon>Bacteroidota</taxon>
        <taxon>Cytophagia</taxon>
        <taxon>Cytophagales</taxon>
        <taxon>Spirosomataceae</taxon>
        <taxon>Larkinella</taxon>
    </lineage>
</organism>
<name>A0A327WF00_LARAB</name>
<feature type="region of interest" description="Disordered" evidence="2">
    <location>
        <begin position="275"/>
        <end position="301"/>
    </location>
</feature>
<dbReference type="Pfam" id="PF21205">
    <property type="entry name" value="Rep3_C"/>
    <property type="match status" value="1"/>
</dbReference>
<evidence type="ECO:0000313" key="5">
    <source>
        <dbReference type="Proteomes" id="UP000248790"/>
    </source>
</evidence>
<protein>
    <submittedName>
        <fullName evidence="4">Replication initiator protein</fullName>
    </submittedName>
</protein>
<dbReference type="SUPFAM" id="SSF46785">
    <property type="entry name" value="Winged helix' DNA-binding domain"/>
    <property type="match status" value="1"/>
</dbReference>
<proteinExistence type="inferred from homology"/>
<gene>
    <name evidence="4" type="ORF">LX87_05711</name>
</gene>
<evidence type="ECO:0000313" key="4">
    <source>
        <dbReference type="EMBL" id="RAJ89180.1"/>
    </source>
</evidence>
<dbReference type="InterPro" id="IPR036388">
    <property type="entry name" value="WH-like_DNA-bd_sf"/>
</dbReference>
<dbReference type="AlphaFoldDB" id="A0A327WF00"/>
<feature type="domain" description="Initiator Rep protein WH1" evidence="3">
    <location>
        <begin position="23"/>
        <end position="114"/>
    </location>
</feature>
<reference evidence="4 5" key="1">
    <citation type="submission" date="2018-06" db="EMBL/GenBank/DDBJ databases">
        <title>Genomic Encyclopedia of Archaeal and Bacterial Type Strains, Phase II (KMG-II): from individual species to whole genera.</title>
        <authorList>
            <person name="Goeker M."/>
        </authorList>
    </citation>
    <scope>NUCLEOTIDE SEQUENCE [LARGE SCALE GENOMIC DNA]</scope>
    <source>
        <strain evidence="4 5">DSM 21851</strain>
    </source>
</reference>
<evidence type="ECO:0000256" key="2">
    <source>
        <dbReference type="SAM" id="MobiDB-lite"/>
    </source>
</evidence>
<dbReference type="InterPro" id="IPR036390">
    <property type="entry name" value="WH_DNA-bd_sf"/>
</dbReference>
<dbReference type="Proteomes" id="UP000248790">
    <property type="component" value="Unassembled WGS sequence"/>
</dbReference>